<comment type="caution">
    <text evidence="2">The sequence shown here is derived from an EMBL/GenBank/DDBJ whole genome shotgun (WGS) entry which is preliminary data.</text>
</comment>
<dbReference type="Proteomes" id="UP001220022">
    <property type="component" value="Unassembled WGS sequence"/>
</dbReference>
<proteinExistence type="predicted"/>
<sequence>PSLPLKQPTHDGSSVQQAINPDDRDIPSRQLVYVCSTACSLSAHYACRKCHPRSSGACSVLRQDEHSCCFASPRSASKWLHRL</sequence>
<protein>
    <submittedName>
        <fullName evidence="2">Uncharacterized protein</fullName>
    </submittedName>
</protein>
<reference evidence="2 3" key="1">
    <citation type="submission" date="2023-03" db="EMBL/GenBank/DDBJ databases">
        <title>Draft genome sequence of type strain Streptomyces ferralitis JCM 14344.</title>
        <authorList>
            <person name="Klaysubun C."/>
            <person name="Duangmal K."/>
        </authorList>
    </citation>
    <scope>NUCLEOTIDE SEQUENCE [LARGE SCALE GENOMIC DNA]</scope>
    <source>
        <strain evidence="2 3">JCM 14344</strain>
    </source>
</reference>
<dbReference type="RefSeq" id="WP_275823417.1">
    <property type="nucleotide sequence ID" value="NZ_BAAANM010000064.1"/>
</dbReference>
<organism evidence="2 3">
    <name type="scientific">Streptantibioticus ferralitis</name>
    <dbReference type="NCBI Taxonomy" id="236510"/>
    <lineage>
        <taxon>Bacteria</taxon>
        <taxon>Bacillati</taxon>
        <taxon>Actinomycetota</taxon>
        <taxon>Actinomycetes</taxon>
        <taxon>Kitasatosporales</taxon>
        <taxon>Streptomycetaceae</taxon>
        <taxon>Streptantibioticus</taxon>
    </lineage>
</organism>
<feature type="region of interest" description="Disordered" evidence="1">
    <location>
        <begin position="1"/>
        <end position="24"/>
    </location>
</feature>
<accession>A0ABT5ZCN8</accession>
<evidence type="ECO:0000313" key="3">
    <source>
        <dbReference type="Proteomes" id="UP001220022"/>
    </source>
</evidence>
<name>A0ABT5ZCN8_9ACTN</name>
<evidence type="ECO:0000256" key="1">
    <source>
        <dbReference type="SAM" id="MobiDB-lite"/>
    </source>
</evidence>
<gene>
    <name evidence="2" type="ORF">P2L57_39615</name>
</gene>
<evidence type="ECO:0000313" key="2">
    <source>
        <dbReference type="EMBL" id="MDF2261607.1"/>
    </source>
</evidence>
<feature type="non-terminal residue" evidence="2">
    <location>
        <position position="1"/>
    </location>
</feature>
<keyword evidence="3" id="KW-1185">Reference proteome</keyword>
<dbReference type="EMBL" id="JARHTQ010000073">
    <property type="protein sequence ID" value="MDF2261607.1"/>
    <property type="molecule type" value="Genomic_DNA"/>
</dbReference>
<feature type="compositionally biased region" description="Polar residues" evidence="1">
    <location>
        <begin position="10"/>
        <end position="19"/>
    </location>
</feature>